<feature type="transmembrane region" description="Helical" evidence="1">
    <location>
        <begin position="15"/>
        <end position="41"/>
    </location>
</feature>
<dbReference type="Proteomes" id="UP000192980">
    <property type="component" value="Unassembled WGS sequence"/>
</dbReference>
<dbReference type="AlphaFoldDB" id="A0A1X7K462"/>
<evidence type="ECO:0000256" key="1">
    <source>
        <dbReference type="SAM" id="Phobius"/>
    </source>
</evidence>
<proteinExistence type="predicted"/>
<protein>
    <submittedName>
        <fullName evidence="2">Uncharacterized protein</fullName>
    </submittedName>
</protein>
<organism evidence="2 3">
    <name type="scientific">Sphingobacterium psychroaquaticum</name>
    <dbReference type="NCBI Taxonomy" id="561061"/>
    <lineage>
        <taxon>Bacteria</taxon>
        <taxon>Pseudomonadati</taxon>
        <taxon>Bacteroidota</taxon>
        <taxon>Sphingobacteriia</taxon>
        <taxon>Sphingobacteriales</taxon>
        <taxon>Sphingobacteriaceae</taxon>
        <taxon>Sphingobacterium</taxon>
    </lineage>
</organism>
<sequence length="42" mass="5050">MRIGFINYWKRDRFVFMPVVAIAFSPHKVELMILGIGLRIWK</sequence>
<keyword evidence="1" id="KW-1133">Transmembrane helix</keyword>
<dbReference type="STRING" id="561061.SAMN05660862_2545"/>
<evidence type="ECO:0000313" key="2">
    <source>
        <dbReference type="EMBL" id="SMG35771.1"/>
    </source>
</evidence>
<keyword evidence="1" id="KW-0472">Membrane</keyword>
<gene>
    <name evidence="2" type="ORF">SAMN05660862_2545</name>
</gene>
<keyword evidence="3" id="KW-1185">Reference proteome</keyword>
<name>A0A1X7K462_9SPHI</name>
<keyword evidence="1" id="KW-0812">Transmembrane</keyword>
<reference evidence="2 3" key="1">
    <citation type="submission" date="2017-04" db="EMBL/GenBank/DDBJ databases">
        <authorList>
            <person name="Afonso C.L."/>
            <person name="Miller P.J."/>
            <person name="Scott M.A."/>
            <person name="Spackman E."/>
            <person name="Goraichik I."/>
            <person name="Dimitrov K.M."/>
            <person name="Suarez D.L."/>
            <person name="Swayne D.E."/>
        </authorList>
    </citation>
    <scope>NUCLEOTIDE SEQUENCE [LARGE SCALE GENOMIC DNA]</scope>
    <source>
        <strain evidence="2 3">DSM 22418</strain>
    </source>
</reference>
<evidence type="ECO:0000313" key="3">
    <source>
        <dbReference type="Proteomes" id="UP000192980"/>
    </source>
</evidence>
<dbReference type="EMBL" id="FXAU01000004">
    <property type="protein sequence ID" value="SMG35771.1"/>
    <property type="molecule type" value="Genomic_DNA"/>
</dbReference>
<accession>A0A1X7K462</accession>